<dbReference type="HAMAP" id="MF_00910">
    <property type="entry name" value="FtsL"/>
    <property type="match status" value="1"/>
</dbReference>
<dbReference type="GO" id="GO:0005886">
    <property type="term" value="C:plasma membrane"/>
    <property type="evidence" value="ECO:0007669"/>
    <property type="project" value="UniProtKB-SubCell"/>
</dbReference>
<evidence type="ECO:0000256" key="3">
    <source>
        <dbReference type="ARBA" id="ARBA00022692"/>
    </source>
</evidence>
<name>A0A099W7G0_9LIST</name>
<keyword evidence="6 7" id="KW-0131">Cell cycle</keyword>
<keyword evidence="15" id="KW-1185">Reference proteome</keyword>
<dbReference type="InterPro" id="IPR011922">
    <property type="entry name" value="Cell_div_FtsL"/>
</dbReference>
<dbReference type="Proteomes" id="UP000586951">
    <property type="component" value="Unassembled WGS sequence"/>
</dbReference>
<accession>A0A099W7G0</accession>
<sequence>MSNNVAYKTNAEPKRVHREAPQPQPKKEILKRGKITLGEKLIVSIFVVVIAVFAFKIIGVQAQIYSVNQGIQEQQTNVDKQVKANEDLSSEVADLSRYERVWQKAKELGLKLDPDNVKVVEGK</sequence>
<keyword evidence="3 7" id="KW-0812">Transmembrane</keyword>
<evidence type="ECO:0000313" key="12">
    <source>
        <dbReference type="EMBL" id="MBC1792020.1"/>
    </source>
</evidence>
<dbReference type="EMBL" id="JAARVG010000001">
    <property type="protein sequence ID" value="MBC1792020.1"/>
    <property type="molecule type" value="Genomic_DNA"/>
</dbReference>
<evidence type="ECO:0000313" key="15">
    <source>
        <dbReference type="Proteomes" id="UP000029844"/>
    </source>
</evidence>
<dbReference type="Proteomes" id="UP000029844">
    <property type="component" value="Unassembled WGS sequence"/>
</dbReference>
<dbReference type="NCBIfam" id="TIGR02209">
    <property type="entry name" value="ftsL_broad"/>
    <property type="match status" value="1"/>
</dbReference>
<keyword evidence="4 7" id="KW-1133">Transmembrane helix</keyword>
<dbReference type="EMBL" id="JAARRU010000001">
    <property type="protein sequence ID" value="MBC1564443.1"/>
    <property type="molecule type" value="Genomic_DNA"/>
</dbReference>
<dbReference type="Pfam" id="PF04977">
    <property type="entry name" value="DivIC"/>
    <property type="match status" value="1"/>
</dbReference>
<evidence type="ECO:0000256" key="2">
    <source>
        <dbReference type="ARBA" id="ARBA00022618"/>
    </source>
</evidence>
<evidence type="ECO:0000256" key="6">
    <source>
        <dbReference type="ARBA" id="ARBA00023306"/>
    </source>
</evidence>
<dbReference type="EMBL" id="JAARVD010000001">
    <property type="protein sequence ID" value="MBC1795272.1"/>
    <property type="molecule type" value="Genomic_DNA"/>
</dbReference>
<evidence type="ECO:0000313" key="11">
    <source>
        <dbReference type="EMBL" id="MBC1564443.1"/>
    </source>
</evidence>
<evidence type="ECO:0000256" key="9">
    <source>
        <dbReference type="SAM" id="MobiDB-lite"/>
    </source>
</evidence>
<dbReference type="Proteomes" id="UP000539064">
    <property type="component" value="Unassembled WGS sequence"/>
</dbReference>
<evidence type="ECO:0000313" key="17">
    <source>
        <dbReference type="Proteomes" id="UP000539064"/>
    </source>
</evidence>
<protein>
    <recommendedName>
        <fullName evidence="7 8">Cell division protein FtsL</fullName>
    </recommendedName>
</protein>
<proteinExistence type="inferred from homology"/>
<dbReference type="RefSeq" id="WP_036085915.1">
    <property type="nucleotide sequence ID" value="NZ_CBCSHQ010000004.1"/>
</dbReference>
<evidence type="ECO:0000313" key="16">
    <source>
        <dbReference type="Proteomes" id="UP000529446"/>
    </source>
</evidence>
<evidence type="ECO:0000313" key="18">
    <source>
        <dbReference type="Proteomes" id="UP000548082"/>
    </source>
</evidence>
<dbReference type="GeneID" id="58717537"/>
<feature type="region of interest" description="Disordered" evidence="9">
    <location>
        <begin position="1"/>
        <end position="25"/>
    </location>
</feature>
<gene>
    <name evidence="7 11" type="primary">ftsL</name>
    <name evidence="10" type="ORF">EP57_09140</name>
    <name evidence="11" type="ORF">HB907_03440</name>
    <name evidence="12" type="ORF">HCA52_01215</name>
    <name evidence="13" type="ORF">HCA55_00985</name>
    <name evidence="14" type="ORF">HCB06_05270</name>
</gene>
<evidence type="ECO:0000313" key="19">
    <source>
        <dbReference type="Proteomes" id="UP000586951"/>
    </source>
</evidence>
<dbReference type="STRING" id="1552123.EP57_09140"/>
<evidence type="ECO:0000256" key="7">
    <source>
        <dbReference type="HAMAP-Rule" id="MF_00910"/>
    </source>
</evidence>
<keyword evidence="5 7" id="KW-0472">Membrane</keyword>
<comment type="subcellular location">
    <subcellularLocation>
        <location evidence="7">Cell membrane</location>
        <topology evidence="7">Single-pass type II membrane protein</topology>
    </subcellularLocation>
    <text evidence="7">Localizes to the division septum where it forms a ring structure.</text>
</comment>
<comment type="function">
    <text evidence="7">Essential cell division protein.</text>
</comment>
<evidence type="ECO:0000313" key="14">
    <source>
        <dbReference type="EMBL" id="MBC2116024.1"/>
    </source>
</evidence>
<reference evidence="10 15" key="1">
    <citation type="submission" date="2014-05" db="EMBL/GenBank/DDBJ databases">
        <title>Novel Listeriaceae from food processing environments.</title>
        <authorList>
            <person name="den Bakker H.C."/>
        </authorList>
    </citation>
    <scope>NUCLEOTIDE SEQUENCE [LARGE SCALE GENOMIC DNA]</scope>
    <source>
        <strain evidence="10 15">FSL A5-0281</strain>
    </source>
</reference>
<dbReference type="AlphaFoldDB" id="A0A099W7G0"/>
<dbReference type="EMBL" id="JAARXI010000002">
    <property type="protein sequence ID" value="MBC2116024.1"/>
    <property type="molecule type" value="Genomic_DNA"/>
</dbReference>
<comment type="similarity">
    <text evidence="7">Belongs to the FtsL family.</text>
</comment>
<dbReference type="OrthoDB" id="14664at2"/>
<feature type="compositionally biased region" description="Basic and acidic residues" evidence="9">
    <location>
        <begin position="11"/>
        <end position="25"/>
    </location>
</feature>
<evidence type="ECO:0000256" key="8">
    <source>
        <dbReference type="NCBIfam" id="TIGR02209"/>
    </source>
</evidence>
<dbReference type="Proteomes" id="UP000548082">
    <property type="component" value="Unassembled WGS sequence"/>
</dbReference>
<organism evidence="10 15">
    <name type="scientific">Listeria booriae</name>
    <dbReference type="NCBI Taxonomy" id="1552123"/>
    <lineage>
        <taxon>Bacteria</taxon>
        <taxon>Bacillati</taxon>
        <taxon>Bacillota</taxon>
        <taxon>Bacilli</taxon>
        <taxon>Bacillales</taxon>
        <taxon>Listeriaceae</taxon>
        <taxon>Listeria</taxon>
    </lineage>
</organism>
<evidence type="ECO:0000313" key="10">
    <source>
        <dbReference type="EMBL" id="KGL40711.1"/>
    </source>
</evidence>
<evidence type="ECO:0000313" key="13">
    <source>
        <dbReference type="EMBL" id="MBC1795272.1"/>
    </source>
</evidence>
<dbReference type="eggNOG" id="COG4839">
    <property type="taxonomic scope" value="Bacteria"/>
</dbReference>
<keyword evidence="2 7" id="KW-0132">Cell division</keyword>
<keyword evidence="1 7" id="KW-1003">Cell membrane</keyword>
<evidence type="ECO:0000256" key="1">
    <source>
        <dbReference type="ARBA" id="ARBA00022475"/>
    </source>
</evidence>
<evidence type="ECO:0000256" key="4">
    <source>
        <dbReference type="ARBA" id="ARBA00022989"/>
    </source>
</evidence>
<reference evidence="16 17" key="2">
    <citation type="submission" date="2020-03" db="EMBL/GenBank/DDBJ databases">
        <title>Soil Listeria distribution.</title>
        <authorList>
            <person name="Liao J."/>
            <person name="Wiedmann M."/>
        </authorList>
    </citation>
    <scope>NUCLEOTIDE SEQUENCE [LARGE SCALE GENOMIC DNA]</scope>
    <source>
        <strain evidence="14 16">FSL L7-0360</strain>
        <strain evidence="12 17">FSL L7-0978</strain>
        <strain evidence="13 18">FSL L7-0990</strain>
        <strain evidence="11 19">FSL L7-1427</strain>
    </source>
</reference>
<dbReference type="GO" id="GO:0032153">
    <property type="term" value="C:cell division site"/>
    <property type="evidence" value="ECO:0007669"/>
    <property type="project" value="UniProtKB-UniRule"/>
</dbReference>
<feature type="transmembrane region" description="Helical" evidence="7">
    <location>
        <begin position="41"/>
        <end position="59"/>
    </location>
</feature>
<comment type="caution">
    <text evidence="10">The sequence shown here is derived from an EMBL/GenBank/DDBJ whole genome shotgun (WGS) entry which is preliminary data.</text>
</comment>
<dbReference type="InterPro" id="IPR007060">
    <property type="entry name" value="FtsL/DivIC"/>
</dbReference>
<evidence type="ECO:0000256" key="5">
    <source>
        <dbReference type="ARBA" id="ARBA00023136"/>
    </source>
</evidence>
<dbReference type="EMBL" id="JNFA01000023">
    <property type="protein sequence ID" value="KGL40711.1"/>
    <property type="molecule type" value="Genomic_DNA"/>
</dbReference>
<dbReference type="Proteomes" id="UP000529446">
    <property type="component" value="Unassembled WGS sequence"/>
</dbReference>
<dbReference type="GO" id="GO:0043093">
    <property type="term" value="P:FtsZ-dependent cytokinesis"/>
    <property type="evidence" value="ECO:0007669"/>
    <property type="project" value="UniProtKB-UniRule"/>
</dbReference>